<proteinExistence type="predicted"/>
<dbReference type="Pfam" id="PF13359">
    <property type="entry name" value="DDE_Tnp_4"/>
    <property type="match status" value="1"/>
</dbReference>
<dbReference type="OMA" id="CLNYQAV"/>
<accession>A0A913XAT1</accession>
<dbReference type="EnsemblMetazoa" id="XM_021045455.2">
    <property type="protein sequence ID" value="XP_020901114.1"/>
    <property type="gene ID" value="LOC110239717"/>
</dbReference>
<dbReference type="GO" id="GO:0046872">
    <property type="term" value="F:metal ion binding"/>
    <property type="evidence" value="ECO:0007669"/>
    <property type="project" value="UniProtKB-KW"/>
</dbReference>
<dbReference type="InterPro" id="IPR027806">
    <property type="entry name" value="HARBI1_dom"/>
</dbReference>
<protein>
    <recommendedName>
        <fullName evidence="3">DDE Tnp4 domain-containing protein</fullName>
    </recommendedName>
</protein>
<evidence type="ECO:0000313" key="4">
    <source>
        <dbReference type="EnsemblMetazoa" id="XP_020901114.1"/>
    </source>
</evidence>
<evidence type="ECO:0000256" key="1">
    <source>
        <dbReference type="ARBA" id="ARBA00001968"/>
    </source>
</evidence>
<evidence type="ECO:0000259" key="3">
    <source>
        <dbReference type="Pfam" id="PF13359"/>
    </source>
</evidence>
<evidence type="ECO:0000313" key="5">
    <source>
        <dbReference type="Proteomes" id="UP000887567"/>
    </source>
</evidence>
<comment type="cofactor">
    <cofactor evidence="1">
        <name>a divalent metal cation</name>
        <dbReference type="ChEBI" id="CHEBI:60240"/>
    </cofactor>
</comment>
<dbReference type="AlphaFoldDB" id="A0A913XAT1"/>
<evidence type="ECO:0000256" key="2">
    <source>
        <dbReference type="ARBA" id="ARBA00022723"/>
    </source>
</evidence>
<keyword evidence="5" id="KW-1185">Reference proteome</keyword>
<dbReference type="KEGG" id="epa:110239717"/>
<feature type="domain" description="DDE Tnp4" evidence="3">
    <location>
        <begin position="214"/>
        <end position="370"/>
    </location>
</feature>
<sequence>MGTEIQYGVLSKVSLKYVLNTLNFSDMNTCYINYRLLQYSRKDLDDILTVMMYQDSSSDEDSSDSDDDLDLLFLETLFPTPEASCTPRLKLEDLSDTQCQQMFRFEKQDLYRLRDALQVPANYICSQGTKATGLEGLLIMLRRLAYPNRWCDLQSLFGRSESELSLIFNEVIDDIYESHHHLIDALDLVWLDPQTFSQAIHAKGAPLDQCWGFIDGTPRPIARPIRSQRIMYSGHKRVHCLKFQSVQAPNGLIAHLFGPIEGRRHDAFMLGESGLADKLRPLQRPNGEPYVIYGDPAYGLTRNILAPFRGAQLTHDQQEFNRRMSKLRVAVEWGFGKICQQFAFLDFKKNMKVLLQPVGKYYVVAALLTNCHTCLYNSQTGRYFELYPPSLEDYLSNTR</sequence>
<dbReference type="OrthoDB" id="5956446at2759"/>
<dbReference type="GeneID" id="110239717"/>
<name>A0A913XAT1_EXADI</name>
<dbReference type="PANTHER" id="PTHR34615:SF1">
    <property type="entry name" value="PX DOMAIN-CONTAINING PROTEIN"/>
    <property type="match status" value="1"/>
</dbReference>
<dbReference type="PANTHER" id="PTHR34615">
    <property type="entry name" value="PX DOMAIN-CONTAINING PROTEIN"/>
    <property type="match status" value="1"/>
</dbReference>
<dbReference type="RefSeq" id="XP_020901114.1">
    <property type="nucleotide sequence ID" value="XM_021045455.2"/>
</dbReference>
<reference evidence="4" key="1">
    <citation type="submission" date="2022-11" db="UniProtKB">
        <authorList>
            <consortium name="EnsemblMetazoa"/>
        </authorList>
    </citation>
    <scope>IDENTIFICATION</scope>
</reference>
<organism evidence="4 5">
    <name type="scientific">Exaiptasia diaphana</name>
    <name type="common">Tropical sea anemone</name>
    <name type="synonym">Aiptasia pulchella</name>
    <dbReference type="NCBI Taxonomy" id="2652724"/>
    <lineage>
        <taxon>Eukaryota</taxon>
        <taxon>Metazoa</taxon>
        <taxon>Cnidaria</taxon>
        <taxon>Anthozoa</taxon>
        <taxon>Hexacorallia</taxon>
        <taxon>Actiniaria</taxon>
        <taxon>Aiptasiidae</taxon>
        <taxon>Exaiptasia</taxon>
    </lineage>
</organism>
<dbReference type="Proteomes" id="UP000887567">
    <property type="component" value="Unplaced"/>
</dbReference>
<keyword evidence="2" id="KW-0479">Metal-binding</keyword>